<sequence length="59" mass="6271">MPGTEQDSTLEALQSAYDKLLDAWSENQQLRALLGLRADEAIPSGPMPPSAPAANSQFA</sequence>
<dbReference type="EMBL" id="JBHSLU010000017">
    <property type="protein sequence ID" value="MFC5505343.1"/>
    <property type="molecule type" value="Genomic_DNA"/>
</dbReference>
<gene>
    <name evidence="1" type="ORF">ACFPN9_08740</name>
</gene>
<comment type="caution">
    <text evidence="1">The sequence shown here is derived from an EMBL/GenBank/DDBJ whole genome shotgun (WGS) entry which is preliminary data.</text>
</comment>
<organism evidence="1 2">
    <name type="scientific">Bosea massiliensis</name>
    <dbReference type="NCBI Taxonomy" id="151419"/>
    <lineage>
        <taxon>Bacteria</taxon>
        <taxon>Pseudomonadati</taxon>
        <taxon>Pseudomonadota</taxon>
        <taxon>Alphaproteobacteria</taxon>
        <taxon>Hyphomicrobiales</taxon>
        <taxon>Boseaceae</taxon>
        <taxon>Bosea</taxon>
    </lineage>
</organism>
<accession>A0ABW0P106</accession>
<name>A0ABW0P106_9HYPH</name>
<evidence type="ECO:0000313" key="1">
    <source>
        <dbReference type="EMBL" id="MFC5505343.1"/>
    </source>
</evidence>
<evidence type="ECO:0000313" key="2">
    <source>
        <dbReference type="Proteomes" id="UP001596060"/>
    </source>
</evidence>
<protein>
    <submittedName>
        <fullName evidence="1">Uncharacterized protein</fullName>
    </submittedName>
</protein>
<dbReference type="RefSeq" id="WP_377816432.1">
    <property type="nucleotide sequence ID" value="NZ_JBHSLU010000017.1"/>
</dbReference>
<reference evidence="2" key="1">
    <citation type="journal article" date="2019" name="Int. J. Syst. Evol. Microbiol.">
        <title>The Global Catalogue of Microorganisms (GCM) 10K type strain sequencing project: providing services to taxonomists for standard genome sequencing and annotation.</title>
        <authorList>
            <consortium name="The Broad Institute Genomics Platform"/>
            <consortium name="The Broad Institute Genome Sequencing Center for Infectious Disease"/>
            <person name="Wu L."/>
            <person name="Ma J."/>
        </authorList>
    </citation>
    <scope>NUCLEOTIDE SEQUENCE [LARGE SCALE GENOMIC DNA]</scope>
    <source>
        <strain evidence="2">CCUG 43117</strain>
    </source>
</reference>
<dbReference type="Proteomes" id="UP001596060">
    <property type="component" value="Unassembled WGS sequence"/>
</dbReference>
<proteinExistence type="predicted"/>
<keyword evidence="2" id="KW-1185">Reference proteome</keyword>